<evidence type="ECO:0000256" key="1">
    <source>
        <dbReference type="SAM" id="MobiDB-lite"/>
    </source>
</evidence>
<accession>Q0K453</accession>
<protein>
    <submittedName>
        <fullName evidence="2">Uncharacterized protein</fullName>
    </submittedName>
</protein>
<feature type="region of interest" description="Disordered" evidence="1">
    <location>
        <begin position="134"/>
        <end position="161"/>
    </location>
</feature>
<name>Q0K453_CUPNH</name>
<evidence type="ECO:0000313" key="2">
    <source>
        <dbReference type="EMBL" id="CAJ95221.1"/>
    </source>
</evidence>
<dbReference type="Proteomes" id="UP000008210">
    <property type="component" value="Chromosome 2"/>
</dbReference>
<proteinExistence type="predicted"/>
<evidence type="ECO:0000313" key="3">
    <source>
        <dbReference type="Proteomes" id="UP000008210"/>
    </source>
</evidence>
<feature type="compositionally biased region" description="Polar residues" evidence="1">
    <location>
        <begin position="139"/>
        <end position="161"/>
    </location>
</feature>
<sequence>MRNHFASHRRVVATNIITVVSMGSLLASPRSVSLAGPIRRRKIGANQAARRCCSSAAIDGYRRSTCDRNWSLSTAIRIYGRLCARRGRQAICCRLTKRLLTTWLTADSTKPCNVLPMPTAVTVVHDEVPVAVQADDDTSSLTGRPQRPNSTPGLSNQRNAG</sequence>
<organism evidence="2 3">
    <name type="scientific">Cupriavidus necator (strain ATCC 17699 / DSM 428 / KCTC 22496 / NCIMB 10442 / H16 / Stanier 337)</name>
    <name type="common">Ralstonia eutropha</name>
    <dbReference type="NCBI Taxonomy" id="381666"/>
    <lineage>
        <taxon>Bacteria</taxon>
        <taxon>Pseudomonadati</taxon>
        <taxon>Pseudomonadota</taxon>
        <taxon>Betaproteobacteria</taxon>
        <taxon>Burkholderiales</taxon>
        <taxon>Burkholderiaceae</taxon>
        <taxon>Cupriavidus</taxon>
    </lineage>
</organism>
<reference evidence="2 3" key="1">
    <citation type="journal article" date="2006" name="Nat. Biotechnol.">
        <title>Genome sequence of the bioplastic-producing 'Knallgas' bacterium Ralstonia eutropha H16.</title>
        <authorList>
            <person name="Pohlmann A."/>
            <person name="Fricke W.F."/>
            <person name="Reinecke F."/>
            <person name="Kusian B."/>
            <person name="Liesegang H."/>
            <person name="Cramm R."/>
            <person name="Eitinger T."/>
            <person name="Ewering C."/>
            <person name="Potter M."/>
            <person name="Schwartz E."/>
            <person name="Strittmatter A."/>
            <person name="Voss I."/>
            <person name="Gottschalk G."/>
            <person name="Steinbuechel A."/>
            <person name="Friedrich B."/>
            <person name="Bowien B."/>
        </authorList>
    </citation>
    <scope>NUCLEOTIDE SEQUENCE [LARGE SCALE GENOMIC DNA]</scope>
    <source>
        <strain evidence="3">ATCC 17699 / DSM 428 / KCTC 22496 / NCIMB 10442 / H16 / Stanier 337</strain>
    </source>
</reference>
<dbReference type="HOGENOM" id="CLU_1640940_0_0_4"/>
<gene>
    <name evidence="2" type="ordered locus">H16_B0423</name>
</gene>
<dbReference type="AlphaFoldDB" id="Q0K453"/>
<dbReference type="EMBL" id="AM260480">
    <property type="protein sequence ID" value="CAJ95221.1"/>
    <property type="molecule type" value="Genomic_DNA"/>
</dbReference>
<keyword evidence="3" id="KW-1185">Reference proteome</keyword>
<dbReference type="KEGG" id="reh:H16_B0423"/>